<dbReference type="InterPro" id="IPR020941">
    <property type="entry name" value="SUFU-like_domain"/>
</dbReference>
<feature type="domain" description="Suppressor of fused-like" evidence="1">
    <location>
        <begin position="33"/>
        <end position="185"/>
    </location>
</feature>
<protein>
    <submittedName>
        <fullName evidence="2">Suppressor of fused protein SUFU</fullName>
    </submittedName>
</protein>
<evidence type="ECO:0000313" key="2">
    <source>
        <dbReference type="EMBL" id="PFG27498.1"/>
    </source>
</evidence>
<dbReference type="RefSeq" id="WP_098388799.1">
    <property type="nucleotide sequence ID" value="NZ_LS483464.1"/>
</dbReference>
<dbReference type="STRING" id="1724.GCA_001044175_01431"/>
<comment type="caution">
    <text evidence="2">The sequence shown here is derived from an EMBL/GenBank/DDBJ whole genome shotgun (WGS) entry which is preliminary data.</text>
</comment>
<gene>
    <name evidence="2" type="ORF">ATK06_0559</name>
</gene>
<proteinExistence type="predicted"/>
<dbReference type="EMBL" id="PDJF01000001">
    <property type="protein sequence ID" value="PFG27498.1"/>
    <property type="molecule type" value="Genomic_DNA"/>
</dbReference>
<evidence type="ECO:0000313" key="3">
    <source>
        <dbReference type="Proteomes" id="UP000221653"/>
    </source>
</evidence>
<organism evidence="2 3">
    <name type="scientific">Corynebacterium renale</name>
    <dbReference type="NCBI Taxonomy" id="1724"/>
    <lineage>
        <taxon>Bacteria</taxon>
        <taxon>Bacillati</taxon>
        <taxon>Actinomycetota</taxon>
        <taxon>Actinomycetes</taxon>
        <taxon>Mycobacteriales</taxon>
        <taxon>Corynebacteriaceae</taxon>
        <taxon>Corynebacterium</taxon>
    </lineage>
</organism>
<dbReference type="AlphaFoldDB" id="A0A2A9DLD2"/>
<reference evidence="2 3" key="1">
    <citation type="submission" date="2017-10" db="EMBL/GenBank/DDBJ databases">
        <title>Sequencing the genomes of 1000 actinobacteria strains.</title>
        <authorList>
            <person name="Klenk H.-P."/>
        </authorList>
    </citation>
    <scope>NUCLEOTIDE SEQUENCE [LARGE SCALE GENOMIC DNA]</scope>
    <source>
        <strain evidence="2 3">DSM 20688</strain>
    </source>
</reference>
<dbReference type="OrthoDB" id="4426448at2"/>
<name>A0A2A9DLD2_9CORY</name>
<sequence>MDAHTRMAWLQDAMPVPLTETPRADFGLAVGSEDGLTYAVTTDFSEVDTGVVRADDHATDLRTEILTVTTAGADSADVVLRAAAGMLAGAATAFPAQPGTILPGLAVRANLDFADFTVRHGALISPLLWGGPVPQYVEPEEQRMTLMLQLLLLRKEEYDFAQEHGLGELLQRAAEREVNLYDWSRGEWL</sequence>
<dbReference type="Proteomes" id="UP000221653">
    <property type="component" value="Unassembled WGS sequence"/>
</dbReference>
<accession>A0A2A9DLD2</accession>
<dbReference type="Pfam" id="PF05076">
    <property type="entry name" value="SUFU"/>
    <property type="match status" value="1"/>
</dbReference>
<keyword evidence="3" id="KW-1185">Reference proteome</keyword>
<evidence type="ECO:0000259" key="1">
    <source>
        <dbReference type="Pfam" id="PF05076"/>
    </source>
</evidence>